<proteinExistence type="predicted"/>
<keyword evidence="4" id="KW-1185">Reference proteome</keyword>
<gene>
    <name evidence="3" type="ORF">FVE85_2711</name>
</gene>
<dbReference type="Pfam" id="PF00179">
    <property type="entry name" value="UQ_con"/>
    <property type="match status" value="1"/>
</dbReference>
<accession>A0A5J4YU59</accession>
<dbReference type="AlphaFoldDB" id="A0A5J4YU59"/>
<keyword evidence="1" id="KW-0833">Ubl conjugation pathway</keyword>
<dbReference type="InterPro" id="IPR000608">
    <property type="entry name" value="UBC"/>
</dbReference>
<dbReference type="FunFam" id="3.10.110.10:FF:000026">
    <property type="entry name" value="Ubiquitin-conjugating enzyme E2 variant"/>
    <property type="match status" value="1"/>
</dbReference>
<comment type="caution">
    <text evidence="3">The sequence shown here is derived from an EMBL/GenBank/DDBJ whole genome shotgun (WGS) entry which is preliminary data.</text>
</comment>
<dbReference type="PROSITE" id="PS50127">
    <property type="entry name" value="UBC_2"/>
    <property type="match status" value="1"/>
</dbReference>
<dbReference type="CDD" id="cd23807">
    <property type="entry name" value="UEV_UBE2V"/>
    <property type="match status" value="1"/>
</dbReference>
<dbReference type="Proteomes" id="UP000324585">
    <property type="component" value="Unassembled WGS sequence"/>
</dbReference>
<evidence type="ECO:0000313" key="3">
    <source>
        <dbReference type="EMBL" id="KAA8494470.1"/>
    </source>
</evidence>
<dbReference type="SUPFAM" id="SSF54495">
    <property type="entry name" value="UBC-like"/>
    <property type="match status" value="1"/>
</dbReference>
<dbReference type="OMA" id="GPESCSY"/>
<evidence type="ECO:0000259" key="2">
    <source>
        <dbReference type="PROSITE" id="PS50127"/>
    </source>
</evidence>
<evidence type="ECO:0000313" key="4">
    <source>
        <dbReference type="Proteomes" id="UP000324585"/>
    </source>
</evidence>
<protein>
    <submittedName>
        <fullName evidence="3">Ubiquitin-conjugating enzyme E2 variant 1A</fullName>
    </submittedName>
</protein>
<sequence length="161" mass="18351">MWSAALTLGISLFVQMCVVWRLFGCMNFRLLEELDRGEHGIGDGSVSYGLEDADDITLTRWNGTILGPMNTAFENRIYQLSVVCGDKYPSVPPTVRFLTRINLSGVNKQNGLVEPSKFHTLKNWKREYRIETVLSDLRREMLSSTNRRNMQPPEGVMFSNS</sequence>
<dbReference type="Gene3D" id="3.10.110.10">
    <property type="entry name" value="Ubiquitin Conjugating Enzyme"/>
    <property type="match status" value="1"/>
</dbReference>
<organism evidence="3 4">
    <name type="scientific">Porphyridium purpureum</name>
    <name type="common">Red alga</name>
    <name type="synonym">Porphyridium cruentum</name>
    <dbReference type="NCBI Taxonomy" id="35688"/>
    <lineage>
        <taxon>Eukaryota</taxon>
        <taxon>Rhodophyta</taxon>
        <taxon>Bangiophyceae</taxon>
        <taxon>Porphyridiales</taxon>
        <taxon>Porphyridiaceae</taxon>
        <taxon>Porphyridium</taxon>
    </lineage>
</organism>
<name>A0A5J4YU59_PORPP</name>
<evidence type="ECO:0000256" key="1">
    <source>
        <dbReference type="ARBA" id="ARBA00022786"/>
    </source>
</evidence>
<dbReference type="PANTHER" id="PTHR24068">
    <property type="entry name" value="UBIQUITIN-CONJUGATING ENZYME E2"/>
    <property type="match status" value="1"/>
</dbReference>
<dbReference type="SMART" id="SM00212">
    <property type="entry name" value="UBCc"/>
    <property type="match status" value="1"/>
</dbReference>
<feature type="domain" description="UBC core" evidence="2">
    <location>
        <begin position="25"/>
        <end position="161"/>
    </location>
</feature>
<reference evidence="4" key="1">
    <citation type="journal article" date="2019" name="Nat. Commun.">
        <title>Expansion of phycobilisome linker gene families in mesophilic red algae.</title>
        <authorList>
            <person name="Lee J."/>
            <person name="Kim D."/>
            <person name="Bhattacharya D."/>
            <person name="Yoon H.S."/>
        </authorList>
    </citation>
    <scope>NUCLEOTIDE SEQUENCE [LARGE SCALE GENOMIC DNA]</scope>
    <source>
        <strain evidence="4">CCMP 1328</strain>
    </source>
</reference>
<dbReference type="EMBL" id="VRMN01000004">
    <property type="protein sequence ID" value="KAA8494470.1"/>
    <property type="molecule type" value="Genomic_DNA"/>
</dbReference>
<dbReference type="InterPro" id="IPR016135">
    <property type="entry name" value="UBQ-conjugating_enzyme/RWD"/>
</dbReference>
<dbReference type="OrthoDB" id="6508832at2759"/>